<dbReference type="Gene3D" id="2.60.40.10">
    <property type="entry name" value="Immunoglobulins"/>
    <property type="match status" value="1"/>
</dbReference>
<feature type="compositionally biased region" description="Basic and acidic residues" evidence="5">
    <location>
        <begin position="545"/>
        <end position="554"/>
    </location>
</feature>
<dbReference type="OrthoDB" id="9981093at2759"/>
<feature type="compositionally biased region" description="Basic and acidic residues" evidence="5">
    <location>
        <begin position="511"/>
        <end position="520"/>
    </location>
</feature>
<feature type="transmembrane region" description="Helical" evidence="6">
    <location>
        <begin position="408"/>
        <end position="433"/>
    </location>
</feature>
<evidence type="ECO:0000256" key="4">
    <source>
        <dbReference type="ARBA" id="ARBA00023157"/>
    </source>
</evidence>
<accession>A0A8J9Z491</accession>
<dbReference type="InterPro" id="IPR003591">
    <property type="entry name" value="Leu-rich_rpt_typical-subtyp"/>
</dbReference>
<sequence length="594" mass="66622">MTPAKRRSLLVLVLLMAWGFSAVYSHLSCCEGYRERDTTRLLCGPACSFNHVPSALPPSLKELKMSSQNITNINLGDFPYLESLEKLIIGKSCLVELQRRCFESLPSVTELGLPGNNIRRLGAQTFAGLNQLEALDLQQNEIYHIDAAAFTGLVRLRDLFLSRNCLSSIPHTPKGPIFLMLSHNAITTIHGVQELKNITMLGLEGNKIQCDCTMRQIKEYILKNEHLRLYVPCYVGVPGRYRTYKGIKYVDWEDLRCVSPDVFVALDNGTATGNVSFTCKTNCRESLRFSWITPNGGYGPPSYEYRYSKNYTHDRKWSCKGSPVRTLEARRICFSVLNIPVGTEGTYTCQVTAKHTDSASASVVLTVDNLHPFFHSATTVTQNRESSTRPESIILLPHSKPGLSTTQLIIAGLLSVISVIACSVVVGGVAACISRCKGAQQEDNDRGQLDAVDHSTEDTNRDTGSHYENNDQFPDADEAEEGHYENNDQFSDTDEAKESHYENNDQFSDTDEAKESHYENNDQFSDTDEAKESHYENNDQFSESGEAKESHYENEDQFSESGEAKESHYENNDQFSESGEARESHYENDDQFSL</sequence>
<feature type="domain" description="Ig-like" evidence="8">
    <location>
        <begin position="260"/>
        <end position="366"/>
    </location>
</feature>
<feature type="compositionally biased region" description="Basic and acidic residues" evidence="5">
    <location>
        <begin position="562"/>
        <end position="571"/>
    </location>
</feature>
<evidence type="ECO:0000256" key="6">
    <source>
        <dbReference type="SAM" id="Phobius"/>
    </source>
</evidence>
<evidence type="ECO:0000256" key="5">
    <source>
        <dbReference type="SAM" id="MobiDB-lite"/>
    </source>
</evidence>
<dbReference type="PANTHER" id="PTHR24366">
    <property type="entry name" value="IG(IMMUNOGLOBULIN) AND LRR(LEUCINE RICH REPEAT) DOMAINS"/>
    <property type="match status" value="1"/>
</dbReference>
<feature type="compositionally biased region" description="Basic and acidic residues" evidence="5">
    <location>
        <begin position="528"/>
        <end position="537"/>
    </location>
</feature>
<dbReference type="SUPFAM" id="SSF52058">
    <property type="entry name" value="L domain-like"/>
    <property type="match status" value="1"/>
</dbReference>
<name>A0A8J9Z491_BRALA</name>
<dbReference type="InterPro" id="IPR001611">
    <property type="entry name" value="Leu-rich_rpt"/>
</dbReference>
<dbReference type="InterPro" id="IPR013783">
    <property type="entry name" value="Ig-like_fold"/>
</dbReference>
<feature type="compositionally biased region" description="Basic and acidic residues" evidence="5">
    <location>
        <begin position="579"/>
        <end position="588"/>
    </location>
</feature>
<gene>
    <name evidence="9" type="primary">LRRN2</name>
    <name evidence="9" type="ORF">BLAG_LOCUS8842</name>
</gene>
<dbReference type="InterPro" id="IPR032675">
    <property type="entry name" value="LRR_dom_sf"/>
</dbReference>
<dbReference type="InterPro" id="IPR007110">
    <property type="entry name" value="Ig-like_dom"/>
</dbReference>
<keyword evidence="6" id="KW-0812">Transmembrane</keyword>
<evidence type="ECO:0000256" key="7">
    <source>
        <dbReference type="SAM" id="SignalP"/>
    </source>
</evidence>
<evidence type="ECO:0000256" key="2">
    <source>
        <dbReference type="ARBA" id="ARBA00022729"/>
    </source>
</evidence>
<dbReference type="AlphaFoldDB" id="A0A8J9Z491"/>
<protein>
    <submittedName>
        <fullName evidence="9">LRRN2 protein</fullName>
    </submittedName>
</protein>
<evidence type="ECO:0000313" key="9">
    <source>
        <dbReference type="EMBL" id="CAH1247051.1"/>
    </source>
</evidence>
<keyword evidence="4" id="KW-1015">Disulfide bond</keyword>
<dbReference type="Proteomes" id="UP000838412">
    <property type="component" value="Chromosome 15"/>
</dbReference>
<keyword evidence="10" id="KW-1185">Reference proteome</keyword>
<feature type="signal peptide" evidence="7">
    <location>
        <begin position="1"/>
        <end position="25"/>
    </location>
</feature>
<dbReference type="PROSITE" id="PS51450">
    <property type="entry name" value="LRR"/>
    <property type="match status" value="1"/>
</dbReference>
<feature type="chain" id="PRO_5035439540" evidence="7">
    <location>
        <begin position="26"/>
        <end position="594"/>
    </location>
</feature>
<dbReference type="PANTHER" id="PTHR24366:SF167">
    <property type="match status" value="1"/>
</dbReference>
<dbReference type="EMBL" id="OV696700">
    <property type="protein sequence ID" value="CAH1247051.1"/>
    <property type="molecule type" value="Genomic_DNA"/>
</dbReference>
<feature type="region of interest" description="Disordered" evidence="5">
    <location>
        <begin position="440"/>
        <end position="594"/>
    </location>
</feature>
<keyword evidence="3" id="KW-0677">Repeat</keyword>
<dbReference type="Gene3D" id="3.80.10.10">
    <property type="entry name" value="Ribonuclease Inhibitor"/>
    <property type="match status" value="1"/>
</dbReference>
<keyword evidence="6" id="KW-0472">Membrane</keyword>
<reference evidence="9" key="1">
    <citation type="submission" date="2022-01" db="EMBL/GenBank/DDBJ databases">
        <authorList>
            <person name="Braso-Vives M."/>
        </authorList>
    </citation>
    <scope>NUCLEOTIDE SEQUENCE</scope>
</reference>
<keyword evidence="1" id="KW-0433">Leucine-rich repeat</keyword>
<dbReference type="InterPro" id="IPR036179">
    <property type="entry name" value="Ig-like_dom_sf"/>
</dbReference>
<keyword evidence="6" id="KW-1133">Transmembrane helix</keyword>
<dbReference type="PROSITE" id="PS50835">
    <property type="entry name" value="IG_LIKE"/>
    <property type="match status" value="1"/>
</dbReference>
<evidence type="ECO:0000259" key="8">
    <source>
        <dbReference type="PROSITE" id="PS50835"/>
    </source>
</evidence>
<feature type="compositionally biased region" description="Basic and acidic residues" evidence="5">
    <location>
        <begin position="443"/>
        <end position="469"/>
    </location>
</feature>
<organism evidence="9 10">
    <name type="scientific">Branchiostoma lanceolatum</name>
    <name type="common">Common lancelet</name>
    <name type="synonym">Amphioxus lanceolatum</name>
    <dbReference type="NCBI Taxonomy" id="7740"/>
    <lineage>
        <taxon>Eukaryota</taxon>
        <taxon>Metazoa</taxon>
        <taxon>Chordata</taxon>
        <taxon>Cephalochordata</taxon>
        <taxon>Leptocardii</taxon>
        <taxon>Amphioxiformes</taxon>
        <taxon>Branchiostomatidae</taxon>
        <taxon>Branchiostoma</taxon>
    </lineage>
</organism>
<feature type="compositionally biased region" description="Basic and acidic residues" evidence="5">
    <location>
        <begin position="494"/>
        <end position="503"/>
    </location>
</feature>
<dbReference type="Pfam" id="PF13855">
    <property type="entry name" value="LRR_8"/>
    <property type="match status" value="1"/>
</dbReference>
<proteinExistence type="predicted"/>
<dbReference type="SMART" id="SM00369">
    <property type="entry name" value="LRR_TYP"/>
    <property type="match status" value="4"/>
</dbReference>
<evidence type="ECO:0000256" key="3">
    <source>
        <dbReference type="ARBA" id="ARBA00022737"/>
    </source>
</evidence>
<keyword evidence="2 7" id="KW-0732">Signal</keyword>
<evidence type="ECO:0000313" key="10">
    <source>
        <dbReference type="Proteomes" id="UP000838412"/>
    </source>
</evidence>
<evidence type="ECO:0000256" key="1">
    <source>
        <dbReference type="ARBA" id="ARBA00022614"/>
    </source>
</evidence>
<dbReference type="SUPFAM" id="SSF48726">
    <property type="entry name" value="Immunoglobulin"/>
    <property type="match status" value="1"/>
</dbReference>